<gene>
    <name evidence="1" type="primary">Acey_s0010.g1114</name>
    <name evidence="1" type="ORF">Y032_0010g1114</name>
</gene>
<sequence length="82" mass="8993">MQCYAVPYGIVWPTDARSRRCCAAHRCPIAAVLYGPKMPDRGGAVQTTDARSQWCCAARARPTSAPRCQWSGEGIYITETAE</sequence>
<reference evidence="2" key="1">
    <citation type="journal article" date="2015" name="Nat. Genet.">
        <title>The genome and transcriptome of the zoonotic hookworm Ancylostoma ceylanicum identify infection-specific gene families.</title>
        <authorList>
            <person name="Schwarz E.M."/>
            <person name="Hu Y."/>
            <person name="Antoshechkin I."/>
            <person name="Miller M.M."/>
            <person name="Sternberg P.W."/>
            <person name="Aroian R.V."/>
        </authorList>
    </citation>
    <scope>NUCLEOTIDE SEQUENCE</scope>
    <source>
        <strain evidence="2">HY135</strain>
    </source>
</reference>
<proteinExistence type="predicted"/>
<keyword evidence="2" id="KW-1185">Reference proteome</keyword>
<accession>A0A016VGC8</accession>
<dbReference type="AlphaFoldDB" id="A0A016VGC8"/>
<dbReference type="Proteomes" id="UP000024635">
    <property type="component" value="Unassembled WGS sequence"/>
</dbReference>
<evidence type="ECO:0000313" key="2">
    <source>
        <dbReference type="Proteomes" id="UP000024635"/>
    </source>
</evidence>
<organism evidence="1 2">
    <name type="scientific">Ancylostoma ceylanicum</name>
    <dbReference type="NCBI Taxonomy" id="53326"/>
    <lineage>
        <taxon>Eukaryota</taxon>
        <taxon>Metazoa</taxon>
        <taxon>Ecdysozoa</taxon>
        <taxon>Nematoda</taxon>
        <taxon>Chromadorea</taxon>
        <taxon>Rhabditida</taxon>
        <taxon>Rhabditina</taxon>
        <taxon>Rhabditomorpha</taxon>
        <taxon>Strongyloidea</taxon>
        <taxon>Ancylostomatidae</taxon>
        <taxon>Ancylostomatinae</taxon>
        <taxon>Ancylostoma</taxon>
    </lineage>
</organism>
<evidence type="ECO:0000313" key="1">
    <source>
        <dbReference type="EMBL" id="EYC26361.1"/>
    </source>
</evidence>
<comment type="caution">
    <text evidence="1">The sequence shown here is derived from an EMBL/GenBank/DDBJ whole genome shotgun (WGS) entry which is preliminary data.</text>
</comment>
<protein>
    <submittedName>
        <fullName evidence="1">Uncharacterized protein</fullName>
    </submittedName>
</protein>
<dbReference type="EMBL" id="JARK01001346">
    <property type="protein sequence ID" value="EYC26361.1"/>
    <property type="molecule type" value="Genomic_DNA"/>
</dbReference>
<name>A0A016VGC8_9BILA</name>